<comment type="caution">
    <text evidence="8">The sequence shown here is derived from an EMBL/GenBank/DDBJ whole genome shotgun (WGS) entry which is preliminary data.</text>
</comment>
<dbReference type="GO" id="GO:0016887">
    <property type="term" value="F:ATP hydrolysis activity"/>
    <property type="evidence" value="ECO:0007669"/>
    <property type="project" value="InterPro"/>
</dbReference>
<keyword evidence="9" id="KW-1185">Reference proteome</keyword>
<evidence type="ECO:0000259" key="7">
    <source>
        <dbReference type="PROSITE" id="PS50893"/>
    </source>
</evidence>
<dbReference type="PANTHER" id="PTHR42794">
    <property type="entry name" value="HEMIN IMPORT ATP-BINDING PROTEIN HMUV"/>
    <property type="match status" value="1"/>
</dbReference>
<dbReference type="InterPro" id="IPR003593">
    <property type="entry name" value="AAA+_ATPase"/>
</dbReference>
<dbReference type="CDD" id="cd03214">
    <property type="entry name" value="ABC_Iron-Siderophores_B12_Hemin"/>
    <property type="match status" value="1"/>
</dbReference>
<organism evidence="8 9">
    <name type="scientific">Telluria aromaticivorans</name>
    <dbReference type="NCBI Taxonomy" id="2725995"/>
    <lineage>
        <taxon>Bacteria</taxon>
        <taxon>Pseudomonadati</taxon>
        <taxon>Pseudomonadota</taxon>
        <taxon>Betaproteobacteria</taxon>
        <taxon>Burkholderiales</taxon>
        <taxon>Oxalobacteraceae</taxon>
        <taxon>Telluria group</taxon>
        <taxon>Telluria</taxon>
    </lineage>
</organism>
<keyword evidence="3" id="KW-0547">Nucleotide-binding</keyword>
<evidence type="ECO:0000256" key="4">
    <source>
        <dbReference type="ARBA" id="ARBA00022840"/>
    </source>
</evidence>
<dbReference type="SUPFAM" id="SSF52540">
    <property type="entry name" value="P-loop containing nucleoside triphosphate hydrolases"/>
    <property type="match status" value="1"/>
</dbReference>
<accession>A0A7Y2P2P7</accession>
<dbReference type="SMART" id="SM00382">
    <property type="entry name" value="AAA"/>
    <property type="match status" value="1"/>
</dbReference>
<evidence type="ECO:0000256" key="2">
    <source>
        <dbReference type="ARBA" id="ARBA00022475"/>
    </source>
</evidence>
<comment type="function">
    <text evidence="6">Part of the ABC transporter complex HmuTUV involved in hemin import. Responsible for energy coupling to the transport system.</text>
</comment>
<gene>
    <name evidence="8" type="ORF">HGB41_23085</name>
</gene>
<keyword evidence="2" id="KW-0472">Membrane</keyword>
<dbReference type="RefSeq" id="WP_171088658.1">
    <property type="nucleotide sequence ID" value="NZ_JABAIV010000020.1"/>
</dbReference>
<evidence type="ECO:0000313" key="8">
    <source>
        <dbReference type="EMBL" id="NNG25871.1"/>
    </source>
</evidence>
<evidence type="ECO:0000256" key="3">
    <source>
        <dbReference type="ARBA" id="ARBA00022741"/>
    </source>
</evidence>
<proteinExistence type="predicted"/>
<evidence type="ECO:0000256" key="1">
    <source>
        <dbReference type="ARBA" id="ARBA00022448"/>
    </source>
</evidence>
<dbReference type="AlphaFoldDB" id="A0A7Y2P2P7"/>
<evidence type="ECO:0000256" key="5">
    <source>
        <dbReference type="ARBA" id="ARBA00022967"/>
    </source>
</evidence>
<dbReference type="Proteomes" id="UP000533905">
    <property type="component" value="Unassembled WGS sequence"/>
</dbReference>
<dbReference type="PANTHER" id="PTHR42794:SF1">
    <property type="entry name" value="HEMIN IMPORT ATP-BINDING PROTEIN HMUV"/>
    <property type="match status" value="1"/>
</dbReference>
<keyword evidence="1" id="KW-0813">Transport</keyword>
<protein>
    <submittedName>
        <fullName evidence="8">ABC transporter ATP-binding protein</fullName>
    </submittedName>
</protein>
<dbReference type="PROSITE" id="PS50893">
    <property type="entry name" value="ABC_TRANSPORTER_2"/>
    <property type="match status" value="1"/>
</dbReference>
<sequence>MIQTEHLDLRIAGRILVQQLDWAARQGECWSIIGRNGAGKSTLLRTLAGLHPPSAGSVLVRGRALEHWAPEELARERAFLAQSRHDAFAYSVIETVLSARHPYHDNRYWEGSDDHQAAMRALASMEVADLAGRDVRTLSGGERQRVAIAALLAQETPLLLLDEPANALDLAHQVGVMGLLARLCREQGKAVVMIGHDLNLAYRISTHALLLKGDGRWQAGPVEQTMQPALLGDYLGHPIEMLEHGGRRIFIPLEAAA</sequence>
<keyword evidence="2" id="KW-1003">Cell membrane</keyword>
<dbReference type="Gene3D" id="3.40.50.300">
    <property type="entry name" value="P-loop containing nucleotide triphosphate hydrolases"/>
    <property type="match status" value="1"/>
</dbReference>
<dbReference type="GO" id="GO:0005524">
    <property type="term" value="F:ATP binding"/>
    <property type="evidence" value="ECO:0007669"/>
    <property type="project" value="UniProtKB-KW"/>
</dbReference>
<evidence type="ECO:0000256" key="6">
    <source>
        <dbReference type="ARBA" id="ARBA00037066"/>
    </source>
</evidence>
<dbReference type="InterPro" id="IPR003439">
    <property type="entry name" value="ABC_transporter-like_ATP-bd"/>
</dbReference>
<dbReference type="InterPro" id="IPR017871">
    <property type="entry name" value="ABC_transporter-like_CS"/>
</dbReference>
<name>A0A7Y2P2P7_9BURK</name>
<dbReference type="EMBL" id="JABAIV010000020">
    <property type="protein sequence ID" value="NNG25871.1"/>
    <property type="molecule type" value="Genomic_DNA"/>
</dbReference>
<reference evidence="8 9" key="1">
    <citation type="submission" date="2020-04" db="EMBL/GenBank/DDBJ databases">
        <title>Massilia sp. nov., a cold adapted bacteria isolated from Arctic soil.</title>
        <authorList>
            <person name="Son J."/>
            <person name="Ka J.-O."/>
        </authorList>
    </citation>
    <scope>NUCLEOTIDE SEQUENCE [LARGE SCALE GENOMIC DNA]</scope>
    <source>
        <strain evidence="8 9">ML15P13</strain>
    </source>
</reference>
<dbReference type="Pfam" id="PF00005">
    <property type="entry name" value="ABC_tran"/>
    <property type="match status" value="1"/>
</dbReference>
<keyword evidence="4 8" id="KW-0067">ATP-binding</keyword>
<feature type="domain" description="ABC transporter" evidence="7">
    <location>
        <begin position="2"/>
        <end position="238"/>
    </location>
</feature>
<dbReference type="PROSITE" id="PS00211">
    <property type="entry name" value="ABC_TRANSPORTER_1"/>
    <property type="match status" value="1"/>
</dbReference>
<dbReference type="InterPro" id="IPR027417">
    <property type="entry name" value="P-loop_NTPase"/>
</dbReference>
<evidence type="ECO:0000313" key="9">
    <source>
        <dbReference type="Proteomes" id="UP000533905"/>
    </source>
</evidence>
<keyword evidence="5" id="KW-1278">Translocase</keyword>